<name>A0ACC2SA11_9FUNG</name>
<evidence type="ECO:0000313" key="1">
    <source>
        <dbReference type="EMBL" id="KAJ9059160.1"/>
    </source>
</evidence>
<organism evidence="1 2">
    <name type="scientific">Entomophthora muscae</name>
    <dbReference type="NCBI Taxonomy" id="34485"/>
    <lineage>
        <taxon>Eukaryota</taxon>
        <taxon>Fungi</taxon>
        <taxon>Fungi incertae sedis</taxon>
        <taxon>Zoopagomycota</taxon>
        <taxon>Entomophthoromycotina</taxon>
        <taxon>Entomophthoromycetes</taxon>
        <taxon>Entomophthorales</taxon>
        <taxon>Entomophthoraceae</taxon>
        <taxon>Entomophthora</taxon>
    </lineage>
</organism>
<dbReference type="Proteomes" id="UP001165960">
    <property type="component" value="Unassembled WGS sequence"/>
</dbReference>
<comment type="caution">
    <text evidence="1">The sequence shown here is derived from an EMBL/GenBank/DDBJ whole genome shotgun (WGS) entry which is preliminary data.</text>
</comment>
<sequence>MFRNFSPKEQKVIEIRMQLISKDDCFEVVELCSQSLQFWKEQNASKNYCHTPNRHIDSPANFWSCNHLSPTAEEPFANEKLLPTFRIVPQTQIYTLYHSYSMVFLLDVSSSLNTIDVYSKELLVDQVMETFRKCLTGITPSFVVPSSYLNEHFHFQPQLYISVLCDCTQIPAVSRQGSGAPTIRILLQNAVLTRQNLEETLAYVGRKFTELQHEMTNSYSGMLQQSPLQASYLAADSCQNRFLEAGMLSLRLLPQIGSSVLILITDGVAEFGRADQGAGLRAIAKEGVLLAVIQVGNSLGFTPSSSFGYIPDNESLRFLAIATGGKFIYSADCPAPNNCPFQTSALPNFYHRLFLIQETCFQKDRSTNRHASVNVGQERLVDLPSQRLLNAQPGSLSGDPLNDVASGGFPWTVQSQPPATELLLTRYRDYALPLETSCILNARLREGFFIERIILSGNRQNRAERIHVNMAMTWLPNVVIQYRIRAQLPSDFKVPYPNRKYIRIEMNILAPTVFAVSFVNMDATADSSSPLLANVASLHGFLRSIFATDDTLKSLNSILQQFPMLKAPRDRSSSSMVDPALIQKLDLDAIKSLWSSFENSRLDYISNGLFDHYSSILTAVTPTLGAEFRLAELVPFLAEQEYHSISETTYIKYLYAQKAGQYNFPSFCILRLQSISDSLIWSRMVFVNVRYVVREALARKHTAIFARVGDKYLVRCCQRPLQYLLVTQPLNNDLVRRTDQLISSKDFLEFKSRTWLSDGIKDSYFPSQGLPTIHHLTFSLLIKAKLAQGFVRIGFQGERRQFFYKELDSPCNKCFGVQYQLEMDDSSVSSKAWAEPITGAAFENQSQCSIEQIISRDELVVSNLLAFDQIHQACRTKADIFNHPMRLRSLVLNSVALVSSYNLPMLCSNPGQDLLQVQRHLHILMRSDYFHPVKGEVPCSPLGLPLDYPLAFSLSEEEYLQLTPLFADLLLFQFFLESAIMQTCDVAVAAQEDDPCDTFVELIQQPGQAAPLFSSLKWGFAKKLSTTTFALIFVPSVKDLLKAYVDAYAHAGESPPPLTMRLWSYECIREDLHNPFQMSFNLTEGELANLKERPHYSNLYPTVPSVAVLYNTIAAPERVEFWTDWSKSQPNITCSVHALHSLFDAIHAKAFIQATYAAMLQGHAVSSSDISTVLSLCQVLTITVNLTDYLNLKIEKERRNLDQESRDRDESKLQHKFAVLIGYHFGAVATEGWNGTYFFKTPQKPNIHFRDYENLGSCTSRDNLAHDEPVSLPHLLAQASYPMFMTLNFCYTNRRCTPTAVNLVNSVLPSYYPVLESGQDFCPDIIGTNSSPLESRDGASAKIQLQLHVPLTFEQLCAQEKPSQAIGQVLTSDEFLKHANVDQLLPKGHTRALTETKSRLEWLIKEEVIHGLLTWSPITTTVLRWIDRKLSMRNPFVDFPSSFSMSLKFVDKAAGKEFFTRELEHIFIHPYCILRSGEYFYVQPIRAPAPACNQSSPSLLPQDSGMCGGLGISVAETSDSWIAIPNFWMLLVPTEEQVQISFFSKSVAGVERSRIIQRIRRKIALLLRQVNQIILLNELDSTRLCSRYLLPPDAGDDGGEQMASSGSESDGDHSGSESSNLAKALSISDFSDGFQLQVGPSKFRLGQFQCPLQFREVFALHWRIKPQMALNHILASVMHPLSVSNRQNLFVIRDSKSVFYMRLKETKLPTAHDPSDELLEDAIFTPDPVSPSFKRPSSSRHPPFSSGSSTVGPNTESRGLVLEVYGVYSPGREIKEELVSLIEGRLVGHLTLNIISSYLARNATLKLTQADVHFIFPIRQYPKPLASASYHLPSIILNPVLSLFYIKQNLLQYLHVLAGPEARLQYKQLCSQEYHLPSTATACECFFGDFTFFYNCIASRSPTPIEQLLGQGIGTVCLTLTDSATGSVLFQQGDKNLQHIGFKPLLAQSPLNLEPLIDGLGEAPLNAKFSVHADVWTVGSVDPEALLKQVITSIRQSMCDYILDCCTRSFINELSLLGDRRLSRTHSESDKDMVEPPQEERVLAINMVTQLVQPSSTIIAHGAKLSNPAMYSFQAQCALTSTTQKLLVTQIHDWLSEYNSHLAPAILDMGPNGQGEPVSAFRLAAEAFPSRPEENAPGTYFLFSGLPELITKHGRFMPWGYFTGSDFTPTRRSSSEDMVSVKSGKPASSRKDKPLEDLMLYPPNSHPHQCQKLSGARLELARSHFISVTVEGSCIKLHTANLARSFLDQLRGFVEKILAWQRSRGSLLDLIFQQKMGLFHKHYVIVSPLLPSPRNSASQSHSRGSLDCHRLGVVIRNPSPARVRTGIDVRAKPLEPQEPNDHSSLASVTEDPCKLESHQFCQINRVLAFSPPDASFTEITLPDTCPDARHIDYLQIHGQEFLDQYRKLLNYSPHELEAAQNPPFQAHSLFNELFNSTDPEDLLTLTRSCHLDHFCRTPLFHFKVSDTRSIDADLIFNADCQTDTAFINWYHGVSNQILAAYGAYLEKMGLQPNQRGPIAASSPLFYKKRIHGNLIVVKISIQSMLFCIDMHYMVLGIPEPPEWQYFLTECARLRASTHAHSFVYDFHLLVLQEWLDGQLDSIPKINIISLCSALLKSPLTRGRYSRNSLTSGLFAPTDFNAREIYHYIVRSPLRYGMRNIYCDNRPVGFFIAQDISNTVRRIIILTHSDTPEGSAFHYNDLLVHKDSFRSFPAIPQDIPPITPRPPQAIILAQLQEVLKLYHIDALWKQLQDNETELEAAEIAQLCSEFSHLDLIQLEPSFTELAQMGLEWHNALDSLILFHPQMCRGRALNRHPSTNNNPTMRHVLFFNPYDSHHLIYFRLALADGLQVSAVSRDPRAELKVVECEHVTSILRTLFYTMWQTLHSASQT</sequence>
<protein>
    <submittedName>
        <fullName evidence="1">Uncharacterized protein</fullName>
    </submittedName>
</protein>
<evidence type="ECO:0000313" key="2">
    <source>
        <dbReference type="Proteomes" id="UP001165960"/>
    </source>
</evidence>
<gene>
    <name evidence="1" type="ORF">DSO57_1005369</name>
</gene>
<keyword evidence="2" id="KW-1185">Reference proteome</keyword>
<accession>A0ACC2SA11</accession>
<proteinExistence type="predicted"/>
<reference evidence="1" key="1">
    <citation type="submission" date="2022-04" db="EMBL/GenBank/DDBJ databases">
        <title>Genome of the entomopathogenic fungus Entomophthora muscae.</title>
        <authorList>
            <person name="Elya C."/>
            <person name="Lovett B.R."/>
            <person name="Lee E."/>
            <person name="Macias A.M."/>
            <person name="Hajek A.E."/>
            <person name="De Bivort B.L."/>
            <person name="Kasson M.T."/>
            <person name="De Fine Licht H.H."/>
            <person name="Stajich J.E."/>
        </authorList>
    </citation>
    <scope>NUCLEOTIDE SEQUENCE</scope>
    <source>
        <strain evidence="1">Berkeley</strain>
    </source>
</reference>
<dbReference type="EMBL" id="QTSX02005694">
    <property type="protein sequence ID" value="KAJ9059160.1"/>
    <property type="molecule type" value="Genomic_DNA"/>
</dbReference>